<evidence type="ECO:0000313" key="6">
    <source>
        <dbReference type="Proteomes" id="UP001500751"/>
    </source>
</evidence>
<comment type="similarity">
    <text evidence="1">Belongs to the leucine-binding protein family.</text>
</comment>
<dbReference type="InterPro" id="IPR028081">
    <property type="entry name" value="Leu-bd"/>
</dbReference>
<name>A0ABP5GKW6_9ACTN</name>
<evidence type="ECO:0000313" key="5">
    <source>
        <dbReference type="EMBL" id="GAA2048604.1"/>
    </source>
</evidence>
<feature type="domain" description="Leucine-binding protein" evidence="4">
    <location>
        <begin position="41"/>
        <end position="382"/>
    </location>
</feature>
<evidence type="ECO:0000256" key="2">
    <source>
        <dbReference type="ARBA" id="ARBA00022729"/>
    </source>
</evidence>
<dbReference type="PANTHER" id="PTHR47235:SF1">
    <property type="entry name" value="BLR6548 PROTEIN"/>
    <property type="match status" value="1"/>
</dbReference>
<organism evidence="5 6">
    <name type="scientific">Catenulispora yoronensis</name>
    <dbReference type="NCBI Taxonomy" id="450799"/>
    <lineage>
        <taxon>Bacteria</taxon>
        <taxon>Bacillati</taxon>
        <taxon>Actinomycetota</taxon>
        <taxon>Actinomycetes</taxon>
        <taxon>Catenulisporales</taxon>
        <taxon>Catenulisporaceae</taxon>
        <taxon>Catenulispora</taxon>
    </lineage>
</organism>
<dbReference type="InterPro" id="IPR028082">
    <property type="entry name" value="Peripla_BP_I"/>
</dbReference>
<sequence>MTFTMSGNRKGAAILALALTAAVGLAGCSSDSKGGSSSGAIKIGGLFTLTPQAFGNDAQKMVQAVFDRANAQGGVNGHKIEYTSGDDAASPTTAAALVRKYVGDGAVAMVGSVSFVDCGTNHAYYQQQKIMAISAIGADPFCYSSPNIAPVNIGPFTSVTADLYYATKYLNAKKVCIFMAPTPGTKDAQAAAVDRWTKATGVTPTVFDSNVPLTETNFTPYLLRAKDAGCDSIFRNGSDTTGLSILKAAANQGMQNVNFLFDASSYTAQLASSASSLNMKVYLASEFEPYTSTSDANADWRSLAQANKINETAFTQGAYVSAEWILQVLKDIKGPITRDTVTAALKAGTPYNIPMVGSPLVFGPADAHAPNQAIKMVTIKDGTWQTLNPDFFQLPAAS</sequence>
<evidence type="ECO:0000256" key="1">
    <source>
        <dbReference type="ARBA" id="ARBA00010062"/>
    </source>
</evidence>
<dbReference type="EMBL" id="BAAAQN010000045">
    <property type="protein sequence ID" value="GAA2048604.1"/>
    <property type="molecule type" value="Genomic_DNA"/>
</dbReference>
<feature type="signal peptide" evidence="3">
    <location>
        <begin position="1"/>
        <end position="26"/>
    </location>
</feature>
<evidence type="ECO:0000256" key="3">
    <source>
        <dbReference type="SAM" id="SignalP"/>
    </source>
</evidence>
<keyword evidence="2 3" id="KW-0732">Signal</keyword>
<dbReference type="PANTHER" id="PTHR47235">
    <property type="entry name" value="BLR6548 PROTEIN"/>
    <property type="match status" value="1"/>
</dbReference>
<dbReference type="Gene3D" id="3.40.50.2300">
    <property type="match status" value="2"/>
</dbReference>
<dbReference type="SUPFAM" id="SSF53822">
    <property type="entry name" value="Periplasmic binding protein-like I"/>
    <property type="match status" value="1"/>
</dbReference>
<accession>A0ABP5GKW6</accession>
<proteinExistence type="inferred from homology"/>
<comment type="caution">
    <text evidence="5">The sequence shown here is derived from an EMBL/GenBank/DDBJ whole genome shotgun (WGS) entry which is preliminary data.</text>
</comment>
<evidence type="ECO:0000259" key="4">
    <source>
        <dbReference type="Pfam" id="PF13458"/>
    </source>
</evidence>
<dbReference type="Pfam" id="PF13458">
    <property type="entry name" value="Peripla_BP_6"/>
    <property type="match status" value="1"/>
</dbReference>
<keyword evidence="6" id="KW-1185">Reference proteome</keyword>
<dbReference type="CDD" id="cd06341">
    <property type="entry name" value="PBP1_ABC_ligand_binding-like"/>
    <property type="match status" value="1"/>
</dbReference>
<reference evidence="6" key="1">
    <citation type="journal article" date="2019" name="Int. J. Syst. Evol. Microbiol.">
        <title>The Global Catalogue of Microorganisms (GCM) 10K type strain sequencing project: providing services to taxonomists for standard genome sequencing and annotation.</title>
        <authorList>
            <consortium name="The Broad Institute Genomics Platform"/>
            <consortium name="The Broad Institute Genome Sequencing Center for Infectious Disease"/>
            <person name="Wu L."/>
            <person name="Ma J."/>
        </authorList>
    </citation>
    <scope>NUCLEOTIDE SEQUENCE [LARGE SCALE GENOMIC DNA]</scope>
    <source>
        <strain evidence="6">JCM 16014</strain>
    </source>
</reference>
<protein>
    <submittedName>
        <fullName evidence="5">ABC transporter substrate-binding protein</fullName>
    </submittedName>
</protein>
<feature type="chain" id="PRO_5045077115" evidence="3">
    <location>
        <begin position="27"/>
        <end position="398"/>
    </location>
</feature>
<gene>
    <name evidence="5" type="ORF">GCM10009839_62840</name>
</gene>
<dbReference type="RefSeq" id="WP_344669302.1">
    <property type="nucleotide sequence ID" value="NZ_BAAAQN010000045.1"/>
</dbReference>
<dbReference type="Proteomes" id="UP001500751">
    <property type="component" value="Unassembled WGS sequence"/>
</dbReference>